<reference evidence="1 2" key="1">
    <citation type="journal article" date="2022" name="DNA Res.">
        <title>Chromosomal-level genome assembly of the orchid tree Bauhinia variegata (Leguminosae; Cercidoideae) supports the allotetraploid origin hypothesis of Bauhinia.</title>
        <authorList>
            <person name="Zhong Y."/>
            <person name="Chen Y."/>
            <person name="Zheng D."/>
            <person name="Pang J."/>
            <person name="Liu Y."/>
            <person name="Luo S."/>
            <person name="Meng S."/>
            <person name="Qian L."/>
            <person name="Wei D."/>
            <person name="Dai S."/>
            <person name="Zhou R."/>
        </authorList>
    </citation>
    <scope>NUCLEOTIDE SEQUENCE [LARGE SCALE GENOMIC DNA]</scope>
    <source>
        <strain evidence="1">BV-YZ2020</strain>
    </source>
</reference>
<comment type="caution">
    <text evidence="1">The sequence shown here is derived from an EMBL/GenBank/DDBJ whole genome shotgun (WGS) entry which is preliminary data.</text>
</comment>
<name>A0ACB9PDX3_BAUVA</name>
<evidence type="ECO:0000313" key="2">
    <source>
        <dbReference type="Proteomes" id="UP000828941"/>
    </source>
</evidence>
<organism evidence="1 2">
    <name type="scientific">Bauhinia variegata</name>
    <name type="common">Purple orchid tree</name>
    <name type="synonym">Phanera variegata</name>
    <dbReference type="NCBI Taxonomy" id="167791"/>
    <lineage>
        <taxon>Eukaryota</taxon>
        <taxon>Viridiplantae</taxon>
        <taxon>Streptophyta</taxon>
        <taxon>Embryophyta</taxon>
        <taxon>Tracheophyta</taxon>
        <taxon>Spermatophyta</taxon>
        <taxon>Magnoliopsida</taxon>
        <taxon>eudicotyledons</taxon>
        <taxon>Gunneridae</taxon>
        <taxon>Pentapetalae</taxon>
        <taxon>rosids</taxon>
        <taxon>fabids</taxon>
        <taxon>Fabales</taxon>
        <taxon>Fabaceae</taxon>
        <taxon>Cercidoideae</taxon>
        <taxon>Cercideae</taxon>
        <taxon>Bauhiniinae</taxon>
        <taxon>Bauhinia</taxon>
    </lineage>
</organism>
<sequence>MITGKDKLVKFVSLAIPTYLWVWTSWSNIPTMASDRLKPGDFLDSSGKLLSENERYNMYFRSFEYGEGFTYLVIEDSNFLVWTATTKQPIPNDSSAVLTLDHSGELKIIRQGGKPIIVYSPPQAINSTVAILLDDGNFVLQELHPNGSTKTFLWQSFDYPSDTLLPKMKLGVNHKTGHIWSLTAWLTKIYLSLGSSSFKLEWDPKVGELIIRKREQVYWKSGVFNKNINRFENIPEEAQNQYEYIIVSNEDEESFSLQTRHGDKDLMFNGDMRVANANLIARASNCYEYNTDRGCQIWNLSSCRHKDQVFVELPGYFLIFHLPTKIQILVLA</sequence>
<protein>
    <submittedName>
        <fullName evidence="1">Uncharacterized protein</fullName>
    </submittedName>
</protein>
<evidence type="ECO:0000313" key="1">
    <source>
        <dbReference type="EMBL" id="KAI4346179.1"/>
    </source>
</evidence>
<gene>
    <name evidence="1" type="ORF">L6164_013251</name>
</gene>
<keyword evidence="2" id="KW-1185">Reference proteome</keyword>
<dbReference type="Proteomes" id="UP000828941">
    <property type="component" value="Chromosome 5"/>
</dbReference>
<dbReference type="EMBL" id="CM039430">
    <property type="protein sequence ID" value="KAI4346179.1"/>
    <property type="molecule type" value="Genomic_DNA"/>
</dbReference>
<proteinExistence type="predicted"/>
<accession>A0ACB9PDX3</accession>